<sequence length="222" mass="24762">MKQMNRKSFNLEIKAVQEDGFFSGYGAVFGNVDWYNDVILHGAFQKSLQRWEEKGKMPPVLWNHNDGEPIGVYTNIYEDEKGLFVEGRLLIDDVPRAKSTHALLKAGAIDGLSIGYKTKKANQQTNGIRELIELDLGEISIVTMPANEESLITSVKSKLEEGELPTLPEFEKFLRESGFSKSQATAIAGKGLRHLLSESEDERFQAKSISNALNILKGSQND</sequence>
<evidence type="ECO:0000256" key="2">
    <source>
        <dbReference type="ARBA" id="ARBA00022670"/>
    </source>
</evidence>
<reference evidence="6" key="1">
    <citation type="journal article" date="2012" name="PLoS ONE">
        <title>The success of Acinetobacter species; genetic, metabolic and virulence attributes.</title>
        <authorList>
            <person name="Peleg A.Y."/>
            <person name="de Breij A."/>
            <person name="Adams M.D."/>
            <person name="Cerqueira G.M."/>
            <person name="Mocali S."/>
            <person name="Galardini M."/>
            <person name="Nibbering P.H."/>
            <person name="Earl A.M."/>
            <person name="Ward D.V."/>
            <person name="Paterson D.L."/>
            <person name="Seifert H."/>
            <person name="Dijkshoorn L."/>
        </authorList>
    </citation>
    <scope>NUCLEOTIDE SEQUENCE [LARGE SCALE GENOMIC DNA]</scope>
    <source>
        <strain evidence="6">SH046</strain>
    </source>
</reference>
<name>D0S8Q8_ACIJO</name>
<dbReference type="SUPFAM" id="SSF50789">
    <property type="entry name" value="Herpes virus serine proteinase, assemblin"/>
    <property type="match status" value="1"/>
</dbReference>
<dbReference type="HOGENOM" id="CLU_073043_1_0_6"/>
<evidence type="ECO:0000256" key="3">
    <source>
        <dbReference type="ARBA" id="ARBA00022801"/>
    </source>
</evidence>
<evidence type="ECO:0000313" key="5">
    <source>
        <dbReference type="EMBL" id="EEY97780.1"/>
    </source>
</evidence>
<gene>
    <name evidence="5" type="ORF">HMPREF0016_00863</name>
</gene>
<evidence type="ECO:0000259" key="4">
    <source>
        <dbReference type="Pfam" id="PF04586"/>
    </source>
</evidence>
<dbReference type="AlphaFoldDB" id="D0S8Q8"/>
<evidence type="ECO:0000256" key="1">
    <source>
        <dbReference type="ARBA" id="ARBA00022612"/>
    </source>
</evidence>
<dbReference type="eggNOG" id="COG3740">
    <property type="taxonomic scope" value="Bacteria"/>
</dbReference>
<keyword evidence="3 5" id="KW-0378">Hydrolase</keyword>
<accession>D0S8Q8</accession>
<organism evidence="5 6">
    <name type="scientific">Acinetobacter johnsonii SH046</name>
    <dbReference type="NCBI Taxonomy" id="575586"/>
    <lineage>
        <taxon>Bacteria</taxon>
        <taxon>Pseudomonadati</taxon>
        <taxon>Pseudomonadota</taxon>
        <taxon>Gammaproteobacteria</taxon>
        <taxon>Moraxellales</taxon>
        <taxon>Moraxellaceae</taxon>
        <taxon>Acinetobacter</taxon>
    </lineage>
</organism>
<dbReference type="InterPro" id="IPR006433">
    <property type="entry name" value="Prohead_protease"/>
</dbReference>
<dbReference type="EMBL" id="GG704964">
    <property type="protein sequence ID" value="EEY97780.1"/>
    <property type="molecule type" value="Genomic_DNA"/>
</dbReference>
<dbReference type="NCBIfam" id="TIGR01543">
    <property type="entry name" value="proheadase_HK97"/>
    <property type="match status" value="1"/>
</dbReference>
<protein>
    <submittedName>
        <fullName evidence="5">Phage prohead protease, HK97 family</fullName>
        <ecNumber evidence="5">3.4.-.-</ecNumber>
    </submittedName>
</protein>
<feature type="domain" description="Prohead serine protease" evidence="4">
    <location>
        <begin position="10"/>
        <end position="162"/>
    </location>
</feature>
<dbReference type="GO" id="GO:0008233">
    <property type="term" value="F:peptidase activity"/>
    <property type="evidence" value="ECO:0007669"/>
    <property type="project" value="UniProtKB-KW"/>
</dbReference>
<dbReference type="Proteomes" id="UP000012047">
    <property type="component" value="Unassembled WGS sequence"/>
</dbReference>
<dbReference type="InterPro" id="IPR054613">
    <property type="entry name" value="Peptidase_S78_dom"/>
</dbReference>
<keyword evidence="2 5" id="KW-0645">Protease</keyword>
<dbReference type="EC" id="3.4.-.-" evidence="5"/>
<evidence type="ECO:0000313" key="6">
    <source>
        <dbReference type="Proteomes" id="UP000012047"/>
    </source>
</evidence>
<keyword evidence="1" id="KW-1188">Viral release from host cell</keyword>
<dbReference type="MEROPS" id="S78.001"/>
<dbReference type="GO" id="GO:0006508">
    <property type="term" value="P:proteolysis"/>
    <property type="evidence" value="ECO:0007669"/>
    <property type="project" value="UniProtKB-KW"/>
</dbReference>
<dbReference type="Pfam" id="PF04586">
    <property type="entry name" value="Peptidase_S78"/>
    <property type="match status" value="1"/>
</dbReference>
<proteinExistence type="predicted"/>